<name>A0A6J5NAA7_9CAUD</name>
<evidence type="ECO:0000256" key="1">
    <source>
        <dbReference type="SAM" id="MobiDB-lite"/>
    </source>
</evidence>
<accession>A0A6J5NAA7</accession>
<reference evidence="2" key="1">
    <citation type="submission" date="2020-04" db="EMBL/GenBank/DDBJ databases">
        <authorList>
            <person name="Chiriac C."/>
            <person name="Salcher M."/>
            <person name="Ghai R."/>
            <person name="Kavagutti S V."/>
        </authorList>
    </citation>
    <scope>NUCLEOTIDE SEQUENCE</scope>
</reference>
<organism evidence="2">
    <name type="scientific">uncultured Caudovirales phage</name>
    <dbReference type="NCBI Taxonomy" id="2100421"/>
    <lineage>
        <taxon>Viruses</taxon>
        <taxon>Duplodnaviria</taxon>
        <taxon>Heunggongvirae</taxon>
        <taxon>Uroviricota</taxon>
        <taxon>Caudoviricetes</taxon>
        <taxon>Peduoviridae</taxon>
        <taxon>Maltschvirus</taxon>
        <taxon>Maltschvirus maltsch</taxon>
    </lineage>
</organism>
<evidence type="ECO:0000313" key="2">
    <source>
        <dbReference type="EMBL" id="CAB4155657.1"/>
    </source>
</evidence>
<proteinExistence type="predicted"/>
<feature type="region of interest" description="Disordered" evidence="1">
    <location>
        <begin position="1"/>
        <end position="44"/>
    </location>
</feature>
<feature type="region of interest" description="Disordered" evidence="1">
    <location>
        <begin position="740"/>
        <end position="759"/>
    </location>
</feature>
<protein>
    <submittedName>
        <fullName evidence="2">Uncharacterized protein</fullName>
    </submittedName>
</protein>
<sequence length="805" mass="85086">MAKFPFEITDAPEETIAEGAPTPPRPAFNITPAEEEEAPPPRRSLREIGEGLKNTAIAKGAEVAGALVTGAPVGSVETFLAKDLPTLARGAGTAIGEKLDIISPQRGEEIRGQTLPWLEDQTEAQKKGYSSPLLELPTWKGAAAAVKDIGPKLGAPVLAYEPKGAGEKILGEAIVGAGQGMPGPVKTMAGRVISGSAAGAGAEMGTQYAGEGEGNEGFATLVGALGGGLLGSKMANAMLPTVVGRDKIAEALAEDLRKGQTPMSLEAARKAIVDGTPITLADIAGPKTLAMLGKYGDLSNASQSRVGQFNAYLRERSLSSGERVGENVRDAMGVTKLDADALQQLNEAAGKVTRDRVYGYIKGRPEADAIDSSLFSSKLIDDVDYQTAVQRALKNSQRLPDEFQIVAPRSIEGVPGVEGKILQTPQGLKETPGTPAVPAQEIPGNLAFYQQVDQEIGSMIKIAKRNGDTQLARGLISTQNNLRDELDGVFKRAGSQITYREAQGAARKTFVGEEAPEAGYNFAGSLITSKKNPFTRGEVRREFDAMDPQNQQFTRLGVAARIQDEVESGGIGKIAKKYLDDATFRKDMKHVLGEESFNRIFGTILAENTVRQADQLRFIASKVTPLSAGSLGSTIAIPDILQALVQGQGLQSIAGSAAPTALLGFLGAMGIKQGFSAMERRVADKVIPLALSKDPKDFMEIAKLAEQYPIVNNLFNRLTTTMSVANTNFEQALDRAEKKKAGATAPAGERVGRKSGGRVSAEGKADALVRAAESAKKGINKTTEPLLKSSDDHIAKALEVANRHI</sequence>
<gene>
    <name evidence="2" type="ORF">UFOVP661_10</name>
</gene>
<dbReference type="EMBL" id="LR796642">
    <property type="protein sequence ID" value="CAB4155657.1"/>
    <property type="molecule type" value="Genomic_DNA"/>
</dbReference>